<name>A0A0B2WX01_METAS</name>
<dbReference type="RefSeq" id="XP_040678466.1">
    <property type="nucleotide sequence ID" value="XM_040823795.1"/>
</dbReference>
<protein>
    <submittedName>
        <fullName evidence="1">Uncharacterized protein</fullName>
    </submittedName>
</protein>
<gene>
    <name evidence="1" type="ORF">MAM_04997</name>
</gene>
<evidence type="ECO:0000313" key="1">
    <source>
        <dbReference type="EMBL" id="KHN97400.1"/>
    </source>
</evidence>
<comment type="caution">
    <text evidence="1">The sequence shown here is derived from an EMBL/GenBank/DDBJ whole genome shotgun (WGS) entry which is preliminary data.</text>
</comment>
<dbReference type="HOGENOM" id="CLU_1115964_0_0_1"/>
<proteinExistence type="predicted"/>
<dbReference type="AlphaFoldDB" id="A0A0B2WX01"/>
<organism evidence="1 2">
    <name type="scientific">Metarhizium album (strain ARSEF 1941)</name>
    <dbReference type="NCBI Taxonomy" id="1081103"/>
    <lineage>
        <taxon>Eukaryota</taxon>
        <taxon>Fungi</taxon>
        <taxon>Dikarya</taxon>
        <taxon>Ascomycota</taxon>
        <taxon>Pezizomycotina</taxon>
        <taxon>Sordariomycetes</taxon>
        <taxon>Hypocreomycetidae</taxon>
        <taxon>Hypocreales</taxon>
        <taxon>Clavicipitaceae</taxon>
        <taxon>Metarhizium</taxon>
    </lineage>
</organism>
<dbReference type="Proteomes" id="UP000030816">
    <property type="component" value="Unassembled WGS sequence"/>
</dbReference>
<dbReference type="EMBL" id="AZHE01000011">
    <property type="protein sequence ID" value="KHN97400.1"/>
    <property type="molecule type" value="Genomic_DNA"/>
</dbReference>
<evidence type="ECO:0000313" key="2">
    <source>
        <dbReference type="Proteomes" id="UP000030816"/>
    </source>
</evidence>
<sequence length="249" mass="25996">MPDLAIKAPSPESQAEWLRISHVDSLGHEDATVGSGRASILGAGYCVRAASRQTTMRGPDQSRRPSEDSLPLRTMLVAVLLSGLLGHATTPSPSAVSLGGPVHARGGSARAHLRPGVRVSGIYHMYNGAGPPSVIHRAGMFHLILILQCSHSLTFLDPDHAARHSCPQLSVWGPWSEGPGIVSGSSECGRVPADIIRSTAGQPPRELAAREGYRLQVPGLPGAFALTTTPSGPSAASIFSLATTPRSQC</sequence>
<accession>A0A0B2WX01</accession>
<reference evidence="1 2" key="1">
    <citation type="journal article" date="2014" name="Proc. Natl. Acad. Sci. U.S.A.">
        <title>Trajectory and genomic determinants of fungal-pathogen speciation and host adaptation.</title>
        <authorList>
            <person name="Hu X."/>
            <person name="Xiao G."/>
            <person name="Zheng P."/>
            <person name="Shang Y."/>
            <person name="Su Y."/>
            <person name="Zhang X."/>
            <person name="Liu X."/>
            <person name="Zhan S."/>
            <person name="St Leger R.J."/>
            <person name="Wang C."/>
        </authorList>
    </citation>
    <scope>NUCLEOTIDE SEQUENCE [LARGE SCALE GENOMIC DNA]</scope>
    <source>
        <strain evidence="1 2">ARSEF 1941</strain>
    </source>
</reference>
<dbReference type="GeneID" id="63739452"/>
<dbReference type="OrthoDB" id="195678at2759"/>
<keyword evidence="2" id="KW-1185">Reference proteome</keyword>